<organism evidence="1 2">
    <name type="scientific">Oleomonas cavernae</name>
    <dbReference type="NCBI Taxonomy" id="2320859"/>
    <lineage>
        <taxon>Bacteria</taxon>
        <taxon>Pseudomonadati</taxon>
        <taxon>Pseudomonadota</taxon>
        <taxon>Alphaproteobacteria</taxon>
        <taxon>Acetobacterales</taxon>
        <taxon>Acetobacteraceae</taxon>
        <taxon>Oleomonas</taxon>
    </lineage>
</organism>
<dbReference type="AlphaFoldDB" id="A0A418WDM9"/>
<accession>A0A418WDM9</accession>
<sequence>MSAPAEVHFEVSVLDGNGDWQVVEIQTDEVAARAVAKDLLAKGGIAGVRVAMESFNGDTQRFHGRLLWETQVQRPRHPASIYQAAKAPAAAAPIKNIRDFAPGTRRPVPVRSSWWRRLLGLGPATR</sequence>
<dbReference type="Proteomes" id="UP000284605">
    <property type="component" value="Unassembled WGS sequence"/>
</dbReference>
<dbReference type="EMBL" id="QYUK01000011">
    <property type="protein sequence ID" value="RJF88059.1"/>
    <property type="molecule type" value="Genomic_DNA"/>
</dbReference>
<reference evidence="1 2" key="1">
    <citation type="submission" date="2018-09" db="EMBL/GenBank/DDBJ databases">
        <authorList>
            <person name="Zhu H."/>
        </authorList>
    </citation>
    <scope>NUCLEOTIDE SEQUENCE [LARGE SCALE GENOMIC DNA]</scope>
    <source>
        <strain evidence="1 2">K1W22B-8</strain>
    </source>
</reference>
<gene>
    <name evidence="1" type="ORF">D3874_14390</name>
</gene>
<name>A0A418WDM9_9PROT</name>
<evidence type="ECO:0000313" key="1">
    <source>
        <dbReference type="EMBL" id="RJF88059.1"/>
    </source>
</evidence>
<dbReference type="RefSeq" id="WP_119778694.1">
    <property type="nucleotide sequence ID" value="NZ_QYUK01000011.1"/>
</dbReference>
<proteinExistence type="predicted"/>
<keyword evidence="2" id="KW-1185">Reference proteome</keyword>
<evidence type="ECO:0000313" key="2">
    <source>
        <dbReference type="Proteomes" id="UP000284605"/>
    </source>
</evidence>
<protein>
    <submittedName>
        <fullName evidence="1">Uncharacterized protein</fullName>
    </submittedName>
</protein>
<comment type="caution">
    <text evidence="1">The sequence shown here is derived from an EMBL/GenBank/DDBJ whole genome shotgun (WGS) entry which is preliminary data.</text>
</comment>